<dbReference type="PANTHER" id="PTHR43861:SF1">
    <property type="entry name" value="TRANS-ACONITATE 2-METHYLTRANSFERASE"/>
    <property type="match status" value="1"/>
</dbReference>
<dbReference type="CDD" id="cd02440">
    <property type="entry name" value="AdoMet_MTases"/>
    <property type="match status" value="1"/>
</dbReference>
<gene>
    <name evidence="4" type="ORF">D8M04_06200</name>
</gene>
<dbReference type="GO" id="GO:0032259">
    <property type="term" value="P:methylation"/>
    <property type="evidence" value="ECO:0007669"/>
    <property type="project" value="UniProtKB-KW"/>
</dbReference>
<dbReference type="AlphaFoldDB" id="A0A498DDP5"/>
<dbReference type="Proteomes" id="UP000270219">
    <property type="component" value="Unassembled WGS sequence"/>
</dbReference>
<sequence>MREEIVDQWNAEMYDDKHDFVAKYGMNLIHLLVPKTGEDILDLGCGTGDLTAKLAEFGAEIVGIDKSENMVNQAKQKFPHLTFFVKDATELEAVHSYNAVFSNATLHWVKPPEKVLAVVYQCLKENGRFVAEFGGKGNVKSITDAIIEQRVKAGYTYKETYYPWYYPSIAEYTSLMEETGFRVTYASHYDRPTVLSGEDGLRNWIYMFATSLLEEIEGGAKQEIIEKVEEQLKPSMFEAGNWIADYKRIQVIGIKERN</sequence>
<dbReference type="Gene3D" id="3.40.50.150">
    <property type="entry name" value="Vaccinia Virus protein VP39"/>
    <property type="match status" value="1"/>
</dbReference>
<accession>A0A498DDP5</accession>
<evidence type="ECO:0000256" key="2">
    <source>
        <dbReference type="ARBA" id="ARBA00022679"/>
    </source>
</evidence>
<proteinExistence type="predicted"/>
<keyword evidence="5" id="KW-1185">Reference proteome</keyword>
<name>A0A498DDP5_9BACI</name>
<feature type="domain" description="Methyltransferase" evidence="3">
    <location>
        <begin position="40"/>
        <end position="127"/>
    </location>
</feature>
<dbReference type="EMBL" id="RCHR01000002">
    <property type="protein sequence ID" value="RLL46790.1"/>
    <property type="molecule type" value="Genomic_DNA"/>
</dbReference>
<evidence type="ECO:0000256" key="1">
    <source>
        <dbReference type="ARBA" id="ARBA00022603"/>
    </source>
</evidence>
<dbReference type="RefSeq" id="WP_121522041.1">
    <property type="nucleotide sequence ID" value="NZ_RCHR01000002.1"/>
</dbReference>
<dbReference type="InterPro" id="IPR041698">
    <property type="entry name" value="Methyltransf_25"/>
</dbReference>
<evidence type="ECO:0000259" key="3">
    <source>
        <dbReference type="Pfam" id="PF13649"/>
    </source>
</evidence>
<reference evidence="4 5" key="1">
    <citation type="submission" date="2018-10" db="EMBL/GenBank/DDBJ databases">
        <title>Oceanobacillus sp. YLB-02 draft genome.</title>
        <authorList>
            <person name="Yu L."/>
        </authorList>
    </citation>
    <scope>NUCLEOTIDE SEQUENCE [LARGE SCALE GENOMIC DNA]</scope>
    <source>
        <strain evidence="4 5">YLB-02</strain>
    </source>
</reference>
<dbReference type="PANTHER" id="PTHR43861">
    <property type="entry name" value="TRANS-ACONITATE 2-METHYLTRANSFERASE-RELATED"/>
    <property type="match status" value="1"/>
</dbReference>
<dbReference type="GO" id="GO:0008168">
    <property type="term" value="F:methyltransferase activity"/>
    <property type="evidence" value="ECO:0007669"/>
    <property type="project" value="UniProtKB-KW"/>
</dbReference>
<comment type="caution">
    <text evidence="4">The sequence shown here is derived from an EMBL/GenBank/DDBJ whole genome shotgun (WGS) entry which is preliminary data.</text>
</comment>
<dbReference type="InterPro" id="IPR029063">
    <property type="entry name" value="SAM-dependent_MTases_sf"/>
</dbReference>
<evidence type="ECO:0000313" key="4">
    <source>
        <dbReference type="EMBL" id="RLL46790.1"/>
    </source>
</evidence>
<organism evidence="4 5">
    <name type="scientific">Oceanobacillus piezotolerans</name>
    <dbReference type="NCBI Taxonomy" id="2448030"/>
    <lineage>
        <taxon>Bacteria</taxon>
        <taxon>Bacillati</taxon>
        <taxon>Bacillota</taxon>
        <taxon>Bacilli</taxon>
        <taxon>Bacillales</taxon>
        <taxon>Bacillaceae</taxon>
        <taxon>Oceanobacillus</taxon>
    </lineage>
</organism>
<protein>
    <submittedName>
        <fullName evidence="4">Class I SAM-dependent methyltransferase</fullName>
    </submittedName>
</protein>
<keyword evidence="2 4" id="KW-0808">Transferase</keyword>
<dbReference type="SUPFAM" id="SSF53335">
    <property type="entry name" value="S-adenosyl-L-methionine-dependent methyltransferases"/>
    <property type="match status" value="1"/>
</dbReference>
<keyword evidence="1 4" id="KW-0489">Methyltransferase</keyword>
<evidence type="ECO:0000313" key="5">
    <source>
        <dbReference type="Proteomes" id="UP000270219"/>
    </source>
</evidence>
<dbReference type="Pfam" id="PF13649">
    <property type="entry name" value="Methyltransf_25"/>
    <property type="match status" value="1"/>
</dbReference>
<dbReference type="OrthoDB" id="9760689at2"/>